<dbReference type="RefSeq" id="XP_042118729.1">
    <property type="nucleotide sequence ID" value="XM_042262795.1"/>
</dbReference>
<dbReference type="SUPFAM" id="SSF48452">
    <property type="entry name" value="TPR-like"/>
    <property type="match status" value="2"/>
</dbReference>
<dbReference type="GO" id="GO:0035457">
    <property type="term" value="P:cellular response to interferon-alpha"/>
    <property type="evidence" value="ECO:0007669"/>
    <property type="project" value="UniProtKB-ARBA"/>
</dbReference>
<keyword evidence="3 8" id="KW-0802">TPR repeat</keyword>
<reference evidence="10" key="2">
    <citation type="submission" date="2025-08" db="UniProtKB">
        <authorList>
            <consortium name="Ensembl"/>
        </authorList>
    </citation>
    <scope>IDENTIFICATION</scope>
</reference>
<evidence type="ECO:0000256" key="6">
    <source>
        <dbReference type="ARBA" id="ARBA00023118"/>
    </source>
</evidence>
<keyword evidence="2" id="KW-0677">Repeat</keyword>
<dbReference type="GeneTree" id="ENSGT00950000182946"/>
<dbReference type="GO" id="GO:0003723">
    <property type="term" value="F:RNA binding"/>
    <property type="evidence" value="ECO:0007669"/>
    <property type="project" value="UniProtKB-KW"/>
</dbReference>
<dbReference type="GO" id="GO:0140374">
    <property type="term" value="P:antiviral innate immune response"/>
    <property type="evidence" value="ECO:0007669"/>
    <property type="project" value="Ensembl"/>
</dbReference>
<dbReference type="SMART" id="SM00028">
    <property type="entry name" value="TPR"/>
    <property type="match status" value="4"/>
</dbReference>
<evidence type="ECO:0000256" key="1">
    <source>
        <dbReference type="ARBA" id="ARBA00022588"/>
    </source>
</evidence>
<reference evidence="10 11" key="1">
    <citation type="submission" date="2018-10" db="EMBL/GenBank/DDBJ databases">
        <title>Improved assembly of the deer mouse Peromyscus maniculatus genome.</title>
        <authorList>
            <person name="Lassance J.-M."/>
            <person name="Hoekstra H.E."/>
        </authorList>
    </citation>
    <scope>NUCLEOTIDE SEQUENCE [LARGE SCALE GENOMIC DNA]</scope>
</reference>
<dbReference type="GO" id="GO:0005783">
    <property type="term" value="C:endoplasmic reticulum"/>
    <property type="evidence" value="ECO:0007669"/>
    <property type="project" value="Ensembl"/>
</dbReference>
<evidence type="ECO:0000256" key="3">
    <source>
        <dbReference type="ARBA" id="ARBA00022803"/>
    </source>
</evidence>
<feature type="region of interest" description="Disordered" evidence="9">
    <location>
        <begin position="444"/>
        <end position="472"/>
    </location>
</feature>
<evidence type="ECO:0000256" key="7">
    <source>
        <dbReference type="ARBA" id="ARBA00038336"/>
    </source>
</evidence>
<dbReference type="GO" id="GO:0043065">
    <property type="term" value="P:positive regulation of apoptotic process"/>
    <property type="evidence" value="ECO:0007669"/>
    <property type="project" value="Ensembl"/>
</dbReference>
<keyword evidence="11" id="KW-1185">Reference proteome</keyword>
<dbReference type="InterPro" id="IPR011990">
    <property type="entry name" value="TPR-like_helical_dom_sf"/>
</dbReference>
<evidence type="ECO:0000256" key="5">
    <source>
        <dbReference type="ARBA" id="ARBA00022884"/>
    </source>
</evidence>
<evidence type="ECO:0000256" key="2">
    <source>
        <dbReference type="ARBA" id="ARBA00022737"/>
    </source>
</evidence>
<keyword evidence="6" id="KW-0051">Antiviral defense</keyword>
<dbReference type="CTD" id="3433"/>
<reference evidence="10" key="3">
    <citation type="submission" date="2025-09" db="UniProtKB">
        <authorList>
            <consortium name="Ensembl"/>
        </authorList>
    </citation>
    <scope>IDENTIFICATION</scope>
</reference>
<organism evidence="10 11">
    <name type="scientific">Peromyscus maniculatus bairdii</name>
    <name type="common">Prairie deer mouse</name>
    <dbReference type="NCBI Taxonomy" id="230844"/>
    <lineage>
        <taxon>Eukaryota</taxon>
        <taxon>Metazoa</taxon>
        <taxon>Chordata</taxon>
        <taxon>Craniata</taxon>
        <taxon>Vertebrata</taxon>
        <taxon>Euteleostomi</taxon>
        <taxon>Mammalia</taxon>
        <taxon>Eutheria</taxon>
        <taxon>Euarchontoglires</taxon>
        <taxon>Glires</taxon>
        <taxon>Rodentia</taxon>
        <taxon>Myomorpha</taxon>
        <taxon>Muroidea</taxon>
        <taxon>Cricetidae</taxon>
        <taxon>Neotominae</taxon>
        <taxon>Peromyscus</taxon>
    </lineage>
</organism>
<dbReference type="AlphaFoldDB" id="A0A8C8T921"/>
<dbReference type="FunFam" id="1.25.40.10:FF:000036">
    <property type="entry name" value="interferon-induced protein with tetratricopeptide repeats 5"/>
    <property type="match status" value="1"/>
</dbReference>
<dbReference type="Proteomes" id="UP000694547">
    <property type="component" value="Chromosome 1"/>
</dbReference>
<dbReference type="GO" id="GO:0005829">
    <property type="term" value="C:cytosol"/>
    <property type="evidence" value="ECO:0007669"/>
    <property type="project" value="TreeGrafter"/>
</dbReference>
<evidence type="ECO:0000256" key="4">
    <source>
        <dbReference type="ARBA" id="ARBA00022859"/>
    </source>
</evidence>
<sequence>MSTTTEKSLESRLQQLKCHFTWNLIAGNESLDEFEDRVFNKDEFQNGECKATMCNILAYVKHRRGQNEEALKCLGEAEDFIQQQHPDQVEVRSLVTWGNYAWVYYHMGHLSKAQAYLDKVKQVCEKFSSPYRMESPELDCEEGWARLKCTRNQNERVKVCFEKALEKDPKNPEFTSGWAIANYRLDYWPARQGSIDSLKQAIKLSPHNPYVKVLLALKLEMMTHENQGKELVEEALRNAPEAATDVLLSAARFYYKIHDQDRAIQLLRKALESLPNNAYVHYHIGCCYRSKVLQIANTREIALNGNREKLQELMQLAISHLRKAEEMKEMHERSCGYLAGLYTMTHQYKEADYYFQKEFNKELTPGLKQLLHLQYGNFQFFQMKREDKAIHHYIEGVKIRQETKPKEKMKSKLQKIALRRLSTNEFDSEALHILAFLQELTEESQQAAKDSEREVDSEKPAPSASLHEEGDE</sequence>
<dbReference type="Gene3D" id="1.25.40.10">
    <property type="entry name" value="Tetratricopeptide repeat domain"/>
    <property type="match status" value="3"/>
</dbReference>
<dbReference type="OrthoDB" id="10043504at2759"/>
<feature type="compositionally biased region" description="Basic and acidic residues" evidence="9">
    <location>
        <begin position="449"/>
        <end position="459"/>
    </location>
</feature>
<name>A0A8C8T921_PERMB</name>
<dbReference type="PANTHER" id="PTHR10271">
    <property type="entry name" value="INTERFERON-INDUCED PROTEIN WITH TETRATRICOPEPTIDE REPEATS"/>
    <property type="match status" value="1"/>
</dbReference>
<feature type="repeat" description="TPR" evidence="8">
    <location>
        <begin position="244"/>
        <end position="277"/>
    </location>
</feature>
<dbReference type="PANTHER" id="PTHR10271:SF4">
    <property type="entry name" value="INTERFERON-INDUCED PROTEIN WITH TETRATRICOPEPTIDE REPEATS 2"/>
    <property type="match status" value="1"/>
</dbReference>
<gene>
    <name evidence="10" type="primary">Ifit2</name>
</gene>
<accession>A0A8C8T921</accession>
<keyword evidence="1" id="KW-0399">Innate immunity</keyword>
<evidence type="ECO:0000256" key="9">
    <source>
        <dbReference type="SAM" id="MobiDB-lite"/>
    </source>
</evidence>
<keyword evidence="4" id="KW-0391">Immunity</keyword>
<protein>
    <submittedName>
        <fullName evidence="10">Interferon-induced protein with tetratricopeptide repeats 2</fullName>
    </submittedName>
</protein>
<comment type="similarity">
    <text evidence="7">Belongs to the IFIT family.</text>
</comment>
<dbReference type="InterPro" id="IPR019734">
    <property type="entry name" value="TPR_rpt"/>
</dbReference>
<keyword evidence="5" id="KW-0694">RNA-binding</keyword>
<evidence type="ECO:0000313" key="11">
    <source>
        <dbReference type="Proteomes" id="UP000694547"/>
    </source>
</evidence>
<dbReference type="Ensembl" id="ENSPEMT00000010756.2">
    <property type="protein sequence ID" value="ENSPEMP00000006633.2"/>
    <property type="gene ID" value="ENSPEMG00000008813.2"/>
</dbReference>
<proteinExistence type="inferred from homology"/>
<evidence type="ECO:0000313" key="10">
    <source>
        <dbReference type="Ensembl" id="ENSPEMP00000006633.2"/>
    </source>
</evidence>
<dbReference type="PROSITE" id="PS50005">
    <property type="entry name" value="TPR"/>
    <property type="match status" value="1"/>
</dbReference>
<dbReference type="Pfam" id="PF13181">
    <property type="entry name" value="TPR_8"/>
    <property type="match status" value="1"/>
</dbReference>
<evidence type="ECO:0000256" key="8">
    <source>
        <dbReference type="PROSITE-ProRule" id="PRU00339"/>
    </source>
</evidence>
<dbReference type="RefSeq" id="XP_006984072.2">
    <property type="nucleotide sequence ID" value="XM_006984010.3"/>
</dbReference>